<reference evidence="6 7" key="1">
    <citation type="journal article" date="1994" name="Int. J. Syst. Bacteriol.">
        <title>Phylogenetic positions of novel aerobic, bacteriochlorophyll a-containing bacteria and description of Roseococcus thiosulfatophilus gen. nov., sp. nov., Erythromicrobium ramosum gen. nov., sp. nov., and Erythrobacter litoralis sp. nov.</title>
        <authorList>
            <person name="Yurkov V."/>
            <person name="Stackebrandt E."/>
            <person name="Holmes A."/>
            <person name="Fuerst J.A."/>
            <person name="Hugenholtz P."/>
            <person name="Golecki J."/>
            <person name="Gad'on N."/>
            <person name="Gorlenko V.M."/>
            <person name="Kompantseva E.I."/>
            <person name="Drews G."/>
        </authorList>
    </citation>
    <scope>NUCLEOTIDE SEQUENCE [LARGE SCALE GENOMIC DNA]</scope>
    <source>
        <strain evidence="6 7">KR-99</strain>
    </source>
</reference>
<comment type="similarity">
    <text evidence="1">Belongs to the CFA/CMAS family.</text>
</comment>
<keyword evidence="2 6" id="KW-0489">Methyltransferase</keyword>
<keyword evidence="3 6" id="KW-0808">Transferase</keyword>
<keyword evidence="4" id="KW-0949">S-adenosyl-L-methionine</keyword>
<dbReference type="PANTHER" id="PTHR43667:SF1">
    <property type="entry name" value="CYCLOPROPANE-FATTY-ACYL-PHOSPHOLIPID SYNTHASE"/>
    <property type="match status" value="1"/>
</dbReference>
<protein>
    <submittedName>
        <fullName evidence="6">Class I SAM-dependent methyltransferase</fullName>
    </submittedName>
</protein>
<keyword evidence="5" id="KW-0443">Lipid metabolism</keyword>
<evidence type="ECO:0000256" key="1">
    <source>
        <dbReference type="ARBA" id="ARBA00010815"/>
    </source>
</evidence>
<evidence type="ECO:0000313" key="6">
    <source>
        <dbReference type="EMBL" id="MBA1376144.1"/>
    </source>
</evidence>
<dbReference type="Pfam" id="PF02353">
    <property type="entry name" value="CMAS"/>
    <property type="match status" value="1"/>
</dbReference>
<dbReference type="GO" id="GO:0032259">
    <property type="term" value="P:methylation"/>
    <property type="evidence" value="ECO:0007669"/>
    <property type="project" value="UniProtKB-KW"/>
</dbReference>
<evidence type="ECO:0000256" key="2">
    <source>
        <dbReference type="ARBA" id="ARBA00022603"/>
    </source>
</evidence>
<dbReference type="EMBL" id="VDES01000005">
    <property type="protein sequence ID" value="MBA1376144.1"/>
    <property type="molecule type" value="Genomic_DNA"/>
</dbReference>
<dbReference type="CDD" id="cd02440">
    <property type="entry name" value="AdoMet_MTases"/>
    <property type="match status" value="1"/>
</dbReference>
<evidence type="ECO:0000256" key="4">
    <source>
        <dbReference type="ARBA" id="ARBA00022691"/>
    </source>
</evidence>
<sequence length="409" mass="45962">MSLIDRFLNRIIRHGTLELTDHQGRTRSFGTATPGFPDVAIRLADKDVASFIALHPRLGAGEAYMDGRLIIERGDIMQLIQLVRANAPWDKGGDLKPRGPLRKLVKAIGGRIDQINPAGRSQRNVAHHYDLDDRLYDLFLDADKQYSCAYFTDPANSLEQAQDDKKAHIAAKLALRPGLRVLDIGCGWGGMALYLHRIADVDVLGITLSQEQLKVARRRAEEAGVADRVKFELIDYRALTGSFDRIVSVGMFEHVGVPQYETFFRQCRNLLALDGVMLLHTIGRMGGPGATDAFTTKYIFPGGYIPALSEIVRASEPSRLIATDVETLRLHYGHTLRLWYQRTVEKQAEIEALYDARFFRMWTFYLAGATAAFEHGGMCNYQVQFARSRHALPITRDYMAEAEAQYRSG</sequence>
<dbReference type="AlphaFoldDB" id="A0A7V8RGP7"/>
<dbReference type="Gene3D" id="3.40.50.150">
    <property type="entry name" value="Vaccinia Virus protein VP39"/>
    <property type="match status" value="1"/>
</dbReference>
<accession>A0A7V8RGP7</accession>
<dbReference type="GO" id="GO:0008168">
    <property type="term" value="F:methyltransferase activity"/>
    <property type="evidence" value="ECO:0007669"/>
    <property type="project" value="UniProtKB-KW"/>
</dbReference>
<dbReference type="RefSeq" id="WP_181268531.1">
    <property type="nucleotide sequence ID" value="NZ_BAAAGB010000002.1"/>
</dbReference>
<evidence type="ECO:0000256" key="5">
    <source>
        <dbReference type="ARBA" id="ARBA00023098"/>
    </source>
</evidence>
<gene>
    <name evidence="6" type="ORF">FG486_17515</name>
</gene>
<dbReference type="InterPro" id="IPR050723">
    <property type="entry name" value="CFA/CMAS"/>
</dbReference>
<dbReference type="SUPFAM" id="SSF53335">
    <property type="entry name" value="S-adenosyl-L-methionine-dependent methyltransferases"/>
    <property type="match status" value="1"/>
</dbReference>
<dbReference type="PANTHER" id="PTHR43667">
    <property type="entry name" value="CYCLOPROPANE-FATTY-ACYL-PHOSPHOLIPID SYNTHASE"/>
    <property type="match status" value="1"/>
</dbReference>
<evidence type="ECO:0000313" key="7">
    <source>
        <dbReference type="Proteomes" id="UP000589292"/>
    </source>
</evidence>
<dbReference type="Proteomes" id="UP000589292">
    <property type="component" value="Unassembled WGS sequence"/>
</dbReference>
<dbReference type="InterPro" id="IPR029063">
    <property type="entry name" value="SAM-dependent_MTases_sf"/>
</dbReference>
<organism evidence="6 7">
    <name type="scientific">Sphingomonas ursincola</name>
    <dbReference type="NCBI Taxonomy" id="56361"/>
    <lineage>
        <taxon>Bacteria</taxon>
        <taxon>Pseudomonadati</taxon>
        <taxon>Pseudomonadota</taxon>
        <taxon>Alphaproteobacteria</taxon>
        <taxon>Sphingomonadales</taxon>
        <taxon>Sphingomonadaceae</taxon>
        <taxon>Sphingomonas</taxon>
    </lineage>
</organism>
<proteinExistence type="inferred from homology"/>
<dbReference type="GO" id="GO:0008610">
    <property type="term" value="P:lipid biosynthetic process"/>
    <property type="evidence" value="ECO:0007669"/>
    <property type="project" value="InterPro"/>
</dbReference>
<dbReference type="InterPro" id="IPR003333">
    <property type="entry name" value="CMAS"/>
</dbReference>
<keyword evidence="7" id="KW-1185">Reference proteome</keyword>
<comment type="caution">
    <text evidence="6">The sequence shown here is derived from an EMBL/GenBank/DDBJ whole genome shotgun (WGS) entry which is preliminary data.</text>
</comment>
<evidence type="ECO:0000256" key="3">
    <source>
        <dbReference type="ARBA" id="ARBA00022679"/>
    </source>
</evidence>
<name>A0A7V8RGP7_9SPHN</name>
<dbReference type="PIRSF" id="PIRSF003085">
    <property type="entry name" value="CMAS"/>
    <property type="match status" value="1"/>
</dbReference>